<comment type="caution">
    <text evidence="1">The sequence shown here is derived from an EMBL/GenBank/DDBJ whole genome shotgun (WGS) entry which is preliminary data.</text>
</comment>
<protein>
    <submittedName>
        <fullName evidence="1">Uncharacterized protein</fullName>
    </submittedName>
</protein>
<proteinExistence type="predicted"/>
<organism evidence="1 2">
    <name type="scientific">Homarus americanus</name>
    <name type="common">American lobster</name>
    <dbReference type="NCBI Taxonomy" id="6706"/>
    <lineage>
        <taxon>Eukaryota</taxon>
        <taxon>Metazoa</taxon>
        <taxon>Ecdysozoa</taxon>
        <taxon>Arthropoda</taxon>
        <taxon>Crustacea</taxon>
        <taxon>Multicrustacea</taxon>
        <taxon>Malacostraca</taxon>
        <taxon>Eumalacostraca</taxon>
        <taxon>Eucarida</taxon>
        <taxon>Decapoda</taxon>
        <taxon>Pleocyemata</taxon>
        <taxon>Astacidea</taxon>
        <taxon>Nephropoidea</taxon>
        <taxon>Nephropidae</taxon>
        <taxon>Homarus</taxon>
    </lineage>
</organism>
<sequence length="216" mass="24682">RARPLDDNIRQYPATDRPKLTRGCLVQAKPATLHHLTDVSDREASNNNVQYEKIKLYEAVTYSDMWQARVVDCWGVEHHVEGLRRQEEVPCDKPHRVACADEMDQVPLASPQLGEQLVELVGHHGAFDSDENDLNRLLVFATDKGLDDLVHVKHWASDGTFKCCPNIFYQLYTLHVQVGKFSVPRLFALLPNKTQETYTRLCPRLLELRPGLNPES</sequence>
<keyword evidence="2" id="KW-1185">Reference proteome</keyword>
<reference evidence="1" key="1">
    <citation type="journal article" date="2021" name="Sci. Adv.">
        <title>The American lobster genome reveals insights on longevity, neural, and immune adaptations.</title>
        <authorList>
            <person name="Polinski J.M."/>
            <person name="Zimin A.V."/>
            <person name="Clark K.F."/>
            <person name="Kohn A.B."/>
            <person name="Sadowski N."/>
            <person name="Timp W."/>
            <person name="Ptitsyn A."/>
            <person name="Khanna P."/>
            <person name="Romanova D.Y."/>
            <person name="Williams P."/>
            <person name="Greenwood S.J."/>
            <person name="Moroz L.L."/>
            <person name="Walt D.R."/>
            <person name="Bodnar A.G."/>
        </authorList>
    </citation>
    <scope>NUCLEOTIDE SEQUENCE</scope>
    <source>
        <strain evidence="1">GMGI-L3</strain>
    </source>
</reference>
<evidence type="ECO:0000313" key="2">
    <source>
        <dbReference type="Proteomes" id="UP000747542"/>
    </source>
</evidence>
<feature type="non-terminal residue" evidence="1">
    <location>
        <position position="1"/>
    </location>
</feature>
<dbReference type="EMBL" id="JAHLQT010033662">
    <property type="protein sequence ID" value="KAG7159283.1"/>
    <property type="molecule type" value="Genomic_DNA"/>
</dbReference>
<evidence type="ECO:0000313" key="1">
    <source>
        <dbReference type="EMBL" id="KAG7159283.1"/>
    </source>
</evidence>
<feature type="non-terminal residue" evidence="1">
    <location>
        <position position="216"/>
    </location>
</feature>
<gene>
    <name evidence="1" type="ORF">Hamer_G026698</name>
</gene>
<dbReference type="Proteomes" id="UP000747542">
    <property type="component" value="Unassembled WGS sequence"/>
</dbReference>
<accession>A0A8J5JQZ0</accession>
<dbReference type="AlphaFoldDB" id="A0A8J5JQZ0"/>
<name>A0A8J5JQZ0_HOMAM</name>